<accession>A0A2P2NV64</accession>
<evidence type="ECO:0000313" key="1">
    <source>
        <dbReference type="EMBL" id="MBX46339.1"/>
    </source>
</evidence>
<name>A0A2P2NV64_RHIMU</name>
<proteinExistence type="predicted"/>
<protein>
    <submittedName>
        <fullName evidence="1">Uncharacterized protein</fullName>
    </submittedName>
</protein>
<sequence>MEFTFLVYVKQIYF</sequence>
<organism evidence="1">
    <name type="scientific">Rhizophora mucronata</name>
    <name type="common">Asiatic mangrove</name>
    <dbReference type="NCBI Taxonomy" id="61149"/>
    <lineage>
        <taxon>Eukaryota</taxon>
        <taxon>Viridiplantae</taxon>
        <taxon>Streptophyta</taxon>
        <taxon>Embryophyta</taxon>
        <taxon>Tracheophyta</taxon>
        <taxon>Spermatophyta</taxon>
        <taxon>Magnoliopsida</taxon>
        <taxon>eudicotyledons</taxon>
        <taxon>Gunneridae</taxon>
        <taxon>Pentapetalae</taxon>
        <taxon>rosids</taxon>
        <taxon>fabids</taxon>
        <taxon>Malpighiales</taxon>
        <taxon>Rhizophoraceae</taxon>
        <taxon>Rhizophora</taxon>
    </lineage>
</organism>
<reference evidence="1" key="1">
    <citation type="submission" date="2018-02" db="EMBL/GenBank/DDBJ databases">
        <title>Rhizophora mucronata_Transcriptome.</title>
        <authorList>
            <person name="Meera S.P."/>
            <person name="Sreeshan A."/>
            <person name="Augustine A."/>
        </authorList>
    </citation>
    <scope>NUCLEOTIDE SEQUENCE</scope>
    <source>
        <tissue evidence="1">Leaf</tissue>
    </source>
</reference>
<dbReference type="EMBL" id="GGEC01065855">
    <property type="protein sequence ID" value="MBX46339.1"/>
    <property type="molecule type" value="Transcribed_RNA"/>
</dbReference>